<evidence type="ECO:0000313" key="13">
    <source>
        <dbReference type="EMBL" id="EON91227.1"/>
    </source>
</evidence>
<dbReference type="InterPro" id="IPR008333">
    <property type="entry name" value="Cbr1-like_FAD-bd_dom"/>
</dbReference>
<keyword evidence="14" id="KW-1185">Reference proteome</keyword>
<comment type="cofactor">
    <cofactor evidence="9">
        <name>[2Fe-2S] cluster</name>
        <dbReference type="ChEBI" id="CHEBI:190135"/>
    </cofactor>
</comment>
<dbReference type="Pfam" id="PF00175">
    <property type="entry name" value="NAD_binding_1"/>
    <property type="match status" value="1"/>
</dbReference>
<dbReference type="STRING" id="1318628.MARLIPOL_14430"/>
<dbReference type="InterPro" id="IPR017938">
    <property type="entry name" value="Riboflavin_synthase-like_b-brl"/>
</dbReference>
<dbReference type="Proteomes" id="UP000016540">
    <property type="component" value="Unassembled WGS sequence"/>
</dbReference>
<keyword evidence="7" id="KW-0408">Iron</keyword>
<evidence type="ECO:0000313" key="14">
    <source>
        <dbReference type="Proteomes" id="UP000016540"/>
    </source>
</evidence>
<dbReference type="PANTHER" id="PTHR47354">
    <property type="entry name" value="NADH OXIDOREDUCTASE HCR"/>
    <property type="match status" value="1"/>
</dbReference>
<keyword evidence="4" id="KW-0479">Metal-binding</keyword>
<dbReference type="CDD" id="cd00207">
    <property type="entry name" value="fer2"/>
    <property type="match status" value="1"/>
</dbReference>
<sequence length="374" mass="42043">MVTPAQQSPDSEMTWRRKLSDVLDMFAFPLRTSHYVELVNPLWSTHQMQAQVVDVWDETKDARTITLRPGVNWRLNRPGQHVRIGIPIEGRHYTRTYTISSPPERNDDCFTITVKIIDGGRVSKHIVRNIKVGDYLPIGLPQGDFYLPDASPIQPLFITAGSGITPAMSMIRSLVAQERLPDTVHIHYAPHEFDVIFSKELRQLAADKEQYHLHEVHTQEFGEEKQTRGYFSQEQLDKLCPDWKERDCYACGPPGLLAALEGVWEQAGHSRRLHIERFLADFAEIPKDAVGGKVRFAQSNLDVDADSETNLLRIAEDAGMNPPHGCRMGICHTCNTKLLSGCVRDLRTGEVLNESGAMVQTCVCAAAGDCELDL</sequence>
<reference evidence="13 14" key="1">
    <citation type="journal article" date="2013" name="Genome Announc.">
        <title>Draft Genome Sequence of the Moderately Halophilic Bacterium Marinobacter lipolyticus Strain SM19.</title>
        <authorList>
            <person name="Papke R.T."/>
            <person name="de la Haba R.R."/>
            <person name="Infante-Dominguez C."/>
            <person name="Perez D."/>
            <person name="Sanchez-Porro C."/>
            <person name="Lapierre P."/>
            <person name="Ventosa A."/>
        </authorList>
    </citation>
    <scope>NUCLEOTIDE SEQUENCE [LARGE SCALE GENOMIC DNA]</scope>
    <source>
        <strain evidence="13 14">SM19</strain>
    </source>
</reference>
<dbReference type="Pfam" id="PF00111">
    <property type="entry name" value="Fer2"/>
    <property type="match status" value="1"/>
</dbReference>
<comment type="similarity">
    <text evidence="10">In the N-terminal section; belongs to the FAD-binding oxidoreductase type 6 family.</text>
</comment>
<evidence type="ECO:0000259" key="11">
    <source>
        <dbReference type="PROSITE" id="PS51085"/>
    </source>
</evidence>
<dbReference type="CDD" id="cd06216">
    <property type="entry name" value="FNR_iron_sulfur_binding_2"/>
    <property type="match status" value="1"/>
</dbReference>
<dbReference type="InterPro" id="IPR036010">
    <property type="entry name" value="2Fe-2S_ferredoxin-like_sf"/>
</dbReference>
<dbReference type="SUPFAM" id="SSF52343">
    <property type="entry name" value="Ferredoxin reductase-like, C-terminal NADP-linked domain"/>
    <property type="match status" value="1"/>
</dbReference>
<dbReference type="Gene3D" id="2.40.30.10">
    <property type="entry name" value="Translation factors"/>
    <property type="match status" value="1"/>
</dbReference>
<gene>
    <name evidence="13" type="ORF">MARLIPOL_14430</name>
</gene>
<evidence type="ECO:0000256" key="3">
    <source>
        <dbReference type="ARBA" id="ARBA00022714"/>
    </source>
</evidence>
<evidence type="ECO:0000259" key="12">
    <source>
        <dbReference type="PROSITE" id="PS51384"/>
    </source>
</evidence>
<evidence type="ECO:0000256" key="4">
    <source>
        <dbReference type="ARBA" id="ARBA00022723"/>
    </source>
</evidence>
<evidence type="ECO:0000256" key="6">
    <source>
        <dbReference type="ARBA" id="ARBA00023002"/>
    </source>
</evidence>
<protein>
    <submittedName>
        <fullName evidence="13">Oxidoreductase FAD-binding domain-containing protein</fullName>
    </submittedName>
</protein>
<dbReference type="PANTHER" id="PTHR47354:SF6">
    <property type="entry name" value="NADH OXIDOREDUCTASE HCR"/>
    <property type="match status" value="1"/>
</dbReference>
<dbReference type="InterPro" id="IPR050415">
    <property type="entry name" value="MRET"/>
</dbReference>
<keyword evidence="5" id="KW-0274">FAD</keyword>
<dbReference type="SUPFAM" id="SSF63380">
    <property type="entry name" value="Riboflavin synthase domain-like"/>
    <property type="match status" value="1"/>
</dbReference>
<dbReference type="HOGENOM" id="CLU_003827_14_2_6"/>
<evidence type="ECO:0000256" key="1">
    <source>
        <dbReference type="ARBA" id="ARBA00001974"/>
    </source>
</evidence>
<proteinExistence type="inferred from homology"/>
<dbReference type="GO" id="GO:0051537">
    <property type="term" value="F:2 iron, 2 sulfur cluster binding"/>
    <property type="evidence" value="ECO:0007669"/>
    <property type="project" value="UniProtKB-KW"/>
</dbReference>
<dbReference type="PRINTS" id="PR00410">
    <property type="entry name" value="PHEHYDRXLASE"/>
</dbReference>
<dbReference type="PROSITE" id="PS51085">
    <property type="entry name" value="2FE2S_FER_2"/>
    <property type="match status" value="1"/>
</dbReference>
<evidence type="ECO:0000256" key="2">
    <source>
        <dbReference type="ARBA" id="ARBA00022630"/>
    </source>
</evidence>
<dbReference type="PATRIC" id="fig|1318628.3.peg.2882"/>
<keyword evidence="8" id="KW-0411">Iron-sulfur</keyword>
<evidence type="ECO:0000256" key="10">
    <source>
        <dbReference type="ARBA" id="ARBA00061434"/>
    </source>
</evidence>
<feature type="domain" description="FAD-binding FR-type" evidence="12">
    <location>
        <begin position="45"/>
        <end position="148"/>
    </location>
</feature>
<dbReference type="GO" id="GO:0016491">
    <property type="term" value="F:oxidoreductase activity"/>
    <property type="evidence" value="ECO:0007669"/>
    <property type="project" value="UniProtKB-KW"/>
</dbReference>
<dbReference type="OrthoDB" id="581532at2"/>
<evidence type="ECO:0000256" key="9">
    <source>
        <dbReference type="ARBA" id="ARBA00034078"/>
    </source>
</evidence>
<keyword evidence="6" id="KW-0560">Oxidoreductase</keyword>
<accession>R8AY88</accession>
<dbReference type="Pfam" id="PF00970">
    <property type="entry name" value="FAD_binding_6"/>
    <property type="match status" value="1"/>
</dbReference>
<evidence type="ECO:0000256" key="5">
    <source>
        <dbReference type="ARBA" id="ARBA00022827"/>
    </source>
</evidence>
<comment type="cofactor">
    <cofactor evidence="1">
        <name>FAD</name>
        <dbReference type="ChEBI" id="CHEBI:57692"/>
    </cofactor>
</comment>
<dbReference type="EMBL" id="ASAD01000017">
    <property type="protein sequence ID" value="EON91227.1"/>
    <property type="molecule type" value="Genomic_DNA"/>
</dbReference>
<dbReference type="Gene3D" id="3.10.20.30">
    <property type="match status" value="1"/>
</dbReference>
<dbReference type="InterPro" id="IPR001433">
    <property type="entry name" value="OxRdtase_FAD/NAD-bd"/>
</dbReference>
<dbReference type="InterPro" id="IPR017927">
    <property type="entry name" value="FAD-bd_FR_type"/>
</dbReference>
<comment type="caution">
    <text evidence="13">The sequence shown here is derived from an EMBL/GenBank/DDBJ whole genome shotgun (WGS) entry which is preliminary data.</text>
</comment>
<dbReference type="InterPro" id="IPR001709">
    <property type="entry name" value="Flavoprot_Pyr_Nucl_cyt_Rdtase"/>
</dbReference>
<dbReference type="InterPro" id="IPR001041">
    <property type="entry name" value="2Fe-2S_ferredoxin-type"/>
</dbReference>
<keyword evidence="2" id="KW-0285">Flavoprotein</keyword>
<name>R8AY88_9GAMM</name>
<organism evidence="13 14">
    <name type="scientific">Marinobacter lipolyticus SM19</name>
    <dbReference type="NCBI Taxonomy" id="1318628"/>
    <lineage>
        <taxon>Bacteria</taxon>
        <taxon>Pseudomonadati</taxon>
        <taxon>Pseudomonadota</taxon>
        <taxon>Gammaproteobacteria</taxon>
        <taxon>Pseudomonadales</taxon>
        <taxon>Marinobacteraceae</taxon>
        <taxon>Marinobacter</taxon>
    </lineage>
</organism>
<dbReference type="GO" id="GO:0046872">
    <property type="term" value="F:metal ion binding"/>
    <property type="evidence" value="ECO:0007669"/>
    <property type="project" value="UniProtKB-KW"/>
</dbReference>
<feature type="domain" description="2Fe-2S ferredoxin-type" evidence="11">
    <location>
        <begin position="292"/>
        <end position="374"/>
    </location>
</feature>
<evidence type="ECO:0000256" key="7">
    <source>
        <dbReference type="ARBA" id="ARBA00023004"/>
    </source>
</evidence>
<dbReference type="SUPFAM" id="SSF54292">
    <property type="entry name" value="2Fe-2S ferredoxin-like"/>
    <property type="match status" value="1"/>
</dbReference>
<dbReference type="InterPro" id="IPR012675">
    <property type="entry name" value="Beta-grasp_dom_sf"/>
</dbReference>
<dbReference type="InterPro" id="IPR039261">
    <property type="entry name" value="FNR_nucleotide-bd"/>
</dbReference>
<dbReference type="Gene3D" id="3.40.50.80">
    <property type="entry name" value="Nucleotide-binding domain of ferredoxin-NADP reductase (FNR) module"/>
    <property type="match status" value="1"/>
</dbReference>
<evidence type="ECO:0000256" key="8">
    <source>
        <dbReference type="ARBA" id="ARBA00023014"/>
    </source>
</evidence>
<dbReference type="PRINTS" id="PR00371">
    <property type="entry name" value="FPNCR"/>
</dbReference>
<dbReference type="AlphaFoldDB" id="R8AY88"/>
<dbReference type="PROSITE" id="PS51384">
    <property type="entry name" value="FAD_FR"/>
    <property type="match status" value="1"/>
</dbReference>
<dbReference type="eggNOG" id="COG1018">
    <property type="taxonomic scope" value="Bacteria"/>
</dbReference>
<keyword evidence="3" id="KW-0001">2Fe-2S</keyword>